<dbReference type="GO" id="GO:0004672">
    <property type="term" value="F:protein kinase activity"/>
    <property type="evidence" value="ECO:0007669"/>
    <property type="project" value="InterPro"/>
</dbReference>
<keyword evidence="6" id="KW-0808">Transferase</keyword>
<sequence>MPSIFCILVKMNSSRTKIEKGRLLEHEEACLRANIVYLKNNLIAKDILLYLYQHCVLSEDDLEELRSVKNCKDQAEGLIFKLYYSRPSDGFNTFMRALKINQSEVYKHLKKQTKPGSSILDKFKLKALGKKKITDVRTCDLSLQDLCRCQLAELINDLERSEDDIDSTQRSLYQIKKIIHIHFSTFRLLEQQLTDLNLIGLLFSMILKNKVTKIKHTSIQICVFLTSLSNVIVEAYIRTGDFSIISKELLSLQDLLLSTTDEVRLKLKKMERNWILILLALVRNPRVDRNTLLTPIWKQIMCHLQISDDLFVSDMSLMISAYLQDEITFVSLVTDRGRPFVNFVESFLTHALDHGKLHSQSNKIKAENIAYLECLSKLALIRRFNCKNYNTKQRAKKKYGRQRRNQTIIVSKLSEINELVIQLDHPAIQKAYSNVTNSIFLPKTSNLPKYSTPMKRDQCLISHYNNQSSPDLPKHSTPMRRDKCLASHYNNQSSPGDKYTTVSKNSCMTDLNLNDMRELSRVNDDLQTSSTEMTSLTFADCLAHKEITELKFTEGSSRRGAGETSENDYEMIYEWKEDDDGEIPPYYSDDYNTPTEYSFKTESKTFPRSNQSNLDSGIRTLSRVDLNTSSASQTELETENKKPLLPKRSKKSMALNTVNISENSAKDYQRSLSEEYNSTLNSTALIKDLSDLLVDTQNPIKENISTTIYKGFLRQKNNVTVAVKQWTVPSKEFESEADIMKTLHHPNVVKFFTATRTESKCCIVMEFLCYGSLENYFKSLNDTLKLEEVIHIDLQIVHGMIYLNGKRILHGELNTANILVGSNGVVKIADYGRACILGKEDEIQCFSVDDVQNRTKWYAPEVISEKRYGLNSEVYSFGLIMHQTITQGKCPVPDAREIHKSRKDSWLFTTSKKVAIDVPESYIDLIKQCCNLLPEKRPRFLTLKTDLMKYSPL</sequence>
<dbReference type="InterPro" id="IPR011009">
    <property type="entry name" value="Kinase-like_dom_sf"/>
</dbReference>
<evidence type="ECO:0000313" key="6">
    <source>
        <dbReference type="RefSeq" id="XP_055863858.1"/>
    </source>
</evidence>
<dbReference type="InterPro" id="IPR001245">
    <property type="entry name" value="Ser-Thr/Tyr_kinase_cat_dom"/>
</dbReference>
<dbReference type="SUPFAM" id="SSF47986">
    <property type="entry name" value="DEATH domain"/>
    <property type="match status" value="1"/>
</dbReference>
<dbReference type="Gene3D" id="1.10.510.10">
    <property type="entry name" value="Transferase(Phosphotransferase) domain 1"/>
    <property type="match status" value="1"/>
</dbReference>
<evidence type="ECO:0000256" key="1">
    <source>
        <dbReference type="ARBA" id="ARBA00022741"/>
    </source>
</evidence>
<dbReference type="InterPro" id="IPR051681">
    <property type="entry name" value="Ser/Thr_Kinases-Pseudokinases"/>
</dbReference>
<dbReference type="PANTHER" id="PTHR44329:SF298">
    <property type="entry name" value="MIXED LINEAGE KINASE DOMAIN-LIKE PROTEIN"/>
    <property type="match status" value="1"/>
</dbReference>
<evidence type="ECO:0000256" key="2">
    <source>
        <dbReference type="ARBA" id="ARBA00022840"/>
    </source>
</evidence>
<proteinExistence type="predicted"/>
<dbReference type="AlphaFoldDB" id="A0A9W2YM45"/>
<dbReference type="PROSITE" id="PS50209">
    <property type="entry name" value="CARD"/>
    <property type="match status" value="1"/>
</dbReference>
<dbReference type="GO" id="GO:1902533">
    <property type="term" value="P:positive regulation of intracellular signal transduction"/>
    <property type="evidence" value="ECO:0007669"/>
    <property type="project" value="UniProtKB-ARBA"/>
</dbReference>
<gene>
    <name evidence="6" type="primary">LOC106058345</name>
</gene>
<keyword evidence="1" id="KW-0547">Nucleotide-binding</keyword>
<dbReference type="InterPro" id="IPR001315">
    <property type="entry name" value="CARD"/>
</dbReference>
<protein>
    <submittedName>
        <fullName evidence="6">Probable serine/threonine-protein kinase roco5 isoform X1</fullName>
    </submittedName>
</protein>
<dbReference type="Gene3D" id="1.10.533.10">
    <property type="entry name" value="Death Domain, Fas"/>
    <property type="match status" value="1"/>
</dbReference>
<dbReference type="Pfam" id="PF00619">
    <property type="entry name" value="CARD"/>
    <property type="match status" value="1"/>
</dbReference>
<name>A0A9W2YM45_BIOGL</name>
<dbReference type="PANTHER" id="PTHR44329">
    <property type="entry name" value="SERINE/THREONINE-PROTEIN KINASE TNNI3K-RELATED"/>
    <property type="match status" value="1"/>
</dbReference>
<dbReference type="GO" id="GO:0042981">
    <property type="term" value="P:regulation of apoptotic process"/>
    <property type="evidence" value="ECO:0007669"/>
    <property type="project" value="InterPro"/>
</dbReference>
<dbReference type="GO" id="GO:0031349">
    <property type="term" value="P:positive regulation of defense response"/>
    <property type="evidence" value="ECO:0007669"/>
    <property type="project" value="UniProtKB-ARBA"/>
</dbReference>
<feature type="domain" description="CARD" evidence="4">
    <location>
        <begin position="23"/>
        <end position="113"/>
    </location>
</feature>
<dbReference type="PRINTS" id="PR00109">
    <property type="entry name" value="TYRKINASE"/>
</dbReference>
<dbReference type="GeneID" id="106058345"/>
<keyword evidence="2" id="KW-0067">ATP-binding</keyword>
<dbReference type="GO" id="GO:0097527">
    <property type="term" value="P:necroptotic signaling pathway"/>
    <property type="evidence" value="ECO:0007669"/>
    <property type="project" value="TreeGrafter"/>
</dbReference>
<dbReference type="Pfam" id="PF07714">
    <property type="entry name" value="PK_Tyr_Ser-Thr"/>
    <property type="match status" value="1"/>
</dbReference>
<accession>A0A9W2YM45</accession>
<dbReference type="GO" id="GO:0005524">
    <property type="term" value="F:ATP binding"/>
    <property type="evidence" value="ECO:0007669"/>
    <property type="project" value="UniProtKB-KW"/>
</dbReference>
<dbReference type="SUPFAM" id="SSF56112">
    <property type="entry name" value="Protein kinase-like (PK-like)"/>
    <property type="match status" value="1"/>
</dbReference>
<dbReference type="InterPro" id="IPR000719">
    <property type="entry name" value="Prot_kinase_dom"/>
</dbReference>
<dbReference type="PROSITE" id="PS50011">
    <property type="entry name" value="PROTEIN_KINASE_DOM"/>
    <property type="match status" value="1"/>
</dbReference>
<keyword evidence="6" id="KW-0418">Kinase</keyword>
<evidence type="ECO:0000259" key="4">
    <source>
        <dbReference type="PROSITE" id="PS50209"/>
    </source>
</evidence>
<dbReference type="CDD" id="cd01671">
    <property type="entry name" value="CARD"/>
    <property type="match status" value="1"/>
</dbReference>
<dbReference type="RefSeq" id="XP_055863858.1">
    <property type="nucleotide sequence ID" value="XM_056007883.1"/>
</dbReference>
<dbReference type="Proteomes" id="UP001165740">
    <property type="component" value="Chromosome 13"/>
</dbReference>
<feature type="domain" description="Protein kinase" evidence="3">
    <location>
        <begin position="694"/>
        <end position="953"/>
    </location>
</feature>
<evidence type="ECO:0000313" key="5">
    <source>
        <dbReference type="Proteomes" id="UP001165740"/>
    </source>
</evidence>
<keyword evidence="5" id="KW-1185">Reference proteome</keyword>
<dbReference type="InterPro" id="IPR011029">
    <property type="entry name" value="DEATH-like_dom_sf"/>
</dbReference>
<reference evidence="6" key="1">
    <citation type="submission" date="2025-08" db="UniProtKB">
        <authorList>
            <consortium name="RefSeq"/>
        </authorList>
    </citation>
    <scope>IDENTIFICATION</scope>
</reference>
<evidence type="ECO:0000259" key="3">
    <source>
        <dbReference type="PROSITE" id="PS50011"/>
    </source>
</evidence>
<organism evidence="5 6">
    <name type="scientific">Biomphalaria glabrata</name>
    <name type="common">Bloodfluke planorb</name>
    <name type="synonym">Freshwater snail</name>
    <dbReference type="NCBI Taxonomy" id="6526"/>
    <lineage>
        <taxon>Eukaryota</taxon>
        <taxon>Metazoa</taxon>
        <taxon>Spiralia</taxon>
        <taxon>Lophotrochozoa</taxon>
        <taxon>Mollusca</taxon>
        <taxon>Gastropoda</taxon>
        <taxon>Heterobranchia</taxon>
        <taxon>Euthyneura</taxon>
        <taxon>Panpulmonata</taxon>
        <taxon>Hygrophila</taxon>
        <taxon>Lymnaeoidea</taxon>
        <taxon>Planorbidae</taxon>
        <taxon>Biomphalaria</taxon>
    </lineage>
</organism>
<dbReference type="OrthoDB" id="5975858at2759"/>